<accession>C3XWF5</accession>
<feature type="region of interest" description="Disordered" evidence="6">
    <location>
        <begin position="329"/>
        <end position="469"/>
    </location>
</feature>
<evidence type="ECO:0000313" key="8">
    <source>
        <dbReference type="EMBL" id="EEN67689.1"/>
    </source>
</evidence>
<evidence type="ECO:0000256" key="4">
    <source>
        <dbReference type="ARBA" id="ARBA00023242"/>
    </source>
</evidence>
<dbReference type="EMBL" id="GG666471">
    <property type="protein sequence ID" value="EEN67689.1"/>
    <property type="molecule type" value="Genomic_DNA"/>
</dbReference>
<evidence type="ECO:0000256" key="5">
    <source>
        <dbReference type="PROSITE-ProRule" id="PRU00023"/>
    </source>
</evidence>
<name>C3XWF5_BRAFL</name>
<dbReference type="InterPro" id="IPR006600">
    <property type="entry name" value="HTH_CenpB_DNA-bd_dom"/>
</dbReference>
<dbReference type="PROSITE" id="PS50088">
    <property type="entry name" value="ANK_REPEAT"/>
    <property type="match status" value="2"/>
</dbReference>
<feature type="compositionally biased region" description="Basic and acidic residues" evidence="6">
    <location>
        <begin position="450"/>
        <end position="462"/>
    </location>
</feature>
<proteinExistence type="predicted"/>
<dbReference type="SUPFAM" id="SSF48403">
    <property type="entry name" value="Ankyrin repeat"/>
    <property type="match status" value="1"/>
</dbReference>
<dbReference type="InterPro" id="IPR050776">
    <property type="entry name" value="Ank_Repeat/CDKN_Inhibitor"/>
</dbReference>
<dbReference type="InParanoid" id="C3XWF5"/>
<dbReference type="PANTHER" id="PTHR24201:SF17">
    <property type="entry name" value="ANKYRIN REPEAT DOMAIN-CONTAINING PROTEIN 10-LIKE ISOFORM X1"/>
    <property type="match status" value="1"/>
</dbReference>
<feature type="compositionally biased region" description="Basic and acidic residues" evidence="6">
    <location>
        <begin position="367"/>
        <end position="440"/>
    </location>
</feature>
<feature type="repeat" description="ANK" evidence="5">
    <location>
        <begin position="493"/>
        <end position="525"/>
    </location>
</feature>
<keyword evidence="2 5" id="KW-0040">ANK repeat</keyword>
<evidence type="ECO:0000259" key="7">
    <source>
        <dbReference type="PROSITE" id="PS51253"/>
    </source>
</evidence>
<evidence type="ECO:0000256" key="6">
    <source>
        <dbReference type="SAM" id="MobiDB-lite"/>
    </source>
</evidence>
<dbReference type="InterPro" id="IPR036770">
    <property type="entry name" value="Ankyrin_rpt-contain_sf"/>
</dbReference>
<dbReference type="PANTHER" id="PTHR24201">
    <property type="entry name" value="ANK_REP_REGION DOMAIN-CONTAINING PROTEIN"/>
    <property type="match status" value="1"/>
</dbReference>
<dbReference type="Gene3D" id="1.10.10.60">
    <property type="entry name" value="Homeodomain-like"/>
    <property type="match status" value="1"/>
</dbReference>
<dbReference type="InterPro" id="IPR007889">
    <property type="entry name" value="HTH_Psq"/>
</dbReference>
<evidence type="ECO:0000256" key="2">
    <source>
        <dbReference type="ARBA" id="ARBA00023043"/>
    </source>
</evidence>
<reference evidence="8" key="1">
    <citation type="journal article" date="2008" name="Nature">
        <title>The amphioxus genome and the evolution of the chordate karyotype.</title>
        <authorList>
            <consortium name="US DOE Joint Genome Institute (JGI-PGF)"/>
            <person name="Putnam N.H."/>
            <person name="Butts T."/>
            <person name="Ferrier D.E.K."/>
            <person name="Furlong R.F."/>
            <person name="Hellsten U."/>
            <person name="Kawashima T."/>
            <person name="Robinson-Rechavi M."/>
            <person name="Shoguchi E."/>
            <person name="Terry A."/>
            <person name="Yu J.-K."/>
            <person name="Benito-Gutierrez E.L."/>
            <person name="Dubchak I."/>
            <person name="Garcia-Fernandez J."/>
            <person name="Gibson-Brown J.J."/>
            <person name="Grigoriev I.V."/>
            <person name="Horton A.C."/>
            <person name="de Jong P.J."/>
            <person name="Jurka J."/>
            <person name="Kapitonov V.V."/>
            <person name="Kohara Y."/>
            <person name="Kuroki Y."/>
            <person name="Lindquist E."/>
            <person name="Lucas S."/>
            <person name="Osoegawa K."/>
            <person name="Pennacchio L.A."/>
            <person name="Salamov A.A."/>
            <person name="Satou Y."/>
            <person name="Sauka-Spengler T."/>
            <person name="Schmutz J."/>
            <person name="Shin-I T."/>
            <person name="Toyoda A."/>
            <person name="Bronner-Fraser M."/>
            <person name="Fujiyama A."/>
            <person name="Holland L.Z."/>
            <person name="Holland P.W.H."/>
            <person name="Satoh N."/>
            <person name="Rokhsar D.S."/>
        </authorList>
    </citation>
    <scope>NUCLEOTIDE SEQUENCE [LARGE SCALE GENOMIC DNA]</scope>
    <source>
        <strain evidence="8">S238N-H82</strain>
        <tissue evidence="8">Testes</tissue>
    </source>
</reference>
<evidence type="ECO:0000256" key="1">
    <source>
        <dbReference type="ARBA" id="ARBA00022737"/>
    </source>
</evidence>
<dbReference type="Gene3D" id="1.25.40.20">
    <property type="entry name" value="Ankyrin repeat-containing domain"/>
    <property type="match status" value="1"/>
</dbReference>
<dbReference type="InterPro" id="IPR009057">
    <property type="entry name" value="Homeodomain-like_sf"/>
</dbReference>
<dbReference type="PROSITE" id="PS51253">
    <property type="entry name" value="HTH_CENPB"/>
    <property type="match status" value="1"/>
</dbReference>
<dbReference type="eggNOG" id="KOG0504">
    <property type="taxonomic scope" value="Eukaryota"/>
</dbReference>
<dbReference type="Pfam" id="PF05225">
    <property type="entry name" value="HTH_psq"/>
    <property type="match status" value="1"/>
</dbReference>
<evidence type="ECO:0000256" key="3">
    <source>
        <dbReference type="ARBA" id="ARBA00023125"/>
    </source>
</evidence>
<keyword evidence="1" id="KW-0677">Repeat</keyword>
<dbReference type="InterPro" id="IPR002110">
    <property type="entry name" value="Ankyrin_rpt"/>
</dbReference>
<dbReference type="GO" id="GO:0003677">
    <property type="term" value="F:DNA binding"/>
    <property type="evidence" value="ECO:0007669"/>
    <property type="project" value="UniProtKB-KW"/>
</dbReference>
<dbReference type="PROSITE" id="PS50297">
    <property type="entry name" value="ANK_REP_REGION"/>
    <property type="match status" value="2"/>
</dbReference>
<keyword evidence="3" id="KW-0238">DNA-binding</keyword>
<gene>
    <name evidence="8" type="ORF">BRAFLDRAFT_63637</name>
</gene>
<dbReference type="AlphaFoldDB" id="C3XWF5"/>
<keyword evidence="4" id="KW-0539">Nucleus</keyword>
<dbReference type="SUPFAM" id="SSF46689">
    <property type="entry name" value="Homeodomain-like"/>
    <property type="match status" value="1"/>
</dbReference>
<dbReference type="Pfam" id="PF12796">
    <property type="entry name" value="Ank_2"/>
    <property type="match status" value="1"/>
</dbReference>
<organism>
    <name type="scientific">Branchiostoma floridae</name>
    <name type="common">Florida lancelet</name>
    <name type="synonym">Amphioxus</name>
    <dbReference type="NCBI Taxonomy" id="7739"/>
    <lineage>
        <taxon>Eukaryota</taxon>
        <taxon>Metazoa</taxon>
        <taxon>Chordata</taxon>
        <taxon>Cephalochordata</taxon>
        <taxon>Leptocardii</taxon>
        <taxon>Amphioxiformes</taxon>
        <taxon>Branchiostomatidae</taxon>
        <taxon>Branchiostoma</taxon>
    </lineage>
</organism>
<feature type="compositionally biased region" description="Basic residues" evidence="6">
    <location>
        <begin position="340"/>
        <end position="363"/>
    </location>
</feature>
<feature type="domain" description="HTH CENPB-type" evidence="7">
    <location>
        <begin position="120"/>
        <end position="199"/>
    </location>
</feature>
<sequence length="683" mass="76876">MEKEEMSYWGNSSEQILVEHFPMHRACRDGNVCLLSSLLEAGVFSPYEEDQFYGWTPAHWAAYFGKMASGAKRKRQQYHQADMEAALEAANNGASVYSLAKKFGIPRTTLIGRIKGHHGEVQGRPSVLTPEDEEALVGYAKYMSDRGFPLTVRVTKALAQQIEIKRAKGRGESPRFKEAGPGKKWWRGFKRRHPDISLREVFFCHSSTTSLDFCLCHSSTTAVDFCLCHSSTTAVDFCLCHSSTTSLDFCLCHSSTTSLDFCLCHSSTTAFDFCLCHSSTTAVDFYLCHSSTTAVDFYLCHSSTTVIVFYFHFLPNLSYTLHNMPAAPESADTTSCTTRVTRHSPPRHNTRKSSGRKSRKRLTGRVLTHDEIITEIRQKETEKKEKEERKEKRKTELNKKREEKKQKELEKTRKKEERQAEAKRKLEEKEARKRKREEGKLQAQKKKRRENGEEKENQRQPVDDPGSSSKTVLECLRQLIMSGVNKDVTTQRFCQTPAHIAAFGGHPHCLLWLLQAGANINAQDYLGETPIHKAARTGSTECAGLLLAHGAKSSLCNNNGMSPADLARNQGFHECSQALLQAQAQLQSQQNGFQHTNGVHVNRLSRKRGLDAECEVEGSKRTRSDGLAIPYSSRLMVGGHVNGVSMETNMEEMGSSDEHEECVYVQQGYDSAMFEAMLQFHGT</sequence>
<feature type="repeat" description="ANK" evidence="5">
    <location>
        <begin position="526"/>
        <end position="558"/>
    </location>
</feature>
<dbReference type="STRING" id="7739.C3XWF5"/>
<protein>
    <recommendedName>
        <fullName evidence="7">HTH CENPB-type domain-containing protein</fullName>
    </recommendedName>
</protein>
<dbReference type="SMART" id="SM00248">
    <property type="entry name" value="ANK"/>
    <property type="match status" value="4"/>
</dbReference>